<dbReference type="InterPro" id="IPR036890">
    <property type="entry name" value="HATPase_C_sf"/>
</dbReference>
<dbReference type="SUPFAM" id="SSF81606">
    <property type="entry name" value="PP2C-like"/>
    <property type="match status" value="1"/>
</dbReference>
<keyword evidence="2" id="KW-0597">Phosphoprotein</keyword>
<dbReference type="Proteomes" id="UP001548590">
    <property type="component" value="Unassembled WGS sequence"/>
</dbReference>
<dbReference type="InterPro" id="IPR001789">
    <property type="entry name" value="Sig_transdc_resp-reg_receiver"/>
</dbReference>
<dbReference type="PANTHER" id="PTHR43156">
    <property type="entry name" value="STAGE II SPORULATION PROTEIN E-RELATED"/>
    <property type="match status" value="1"/>
</dbReference>
<dbReference type="InterPro" id="IPR052016">
    <property type="entry name" value="Bact_Sigma-Reg"/>
</dbReference>
<dbReference type="InterPro" id="IPR036457">
    <property type="entry name" value="PPM-type-like_dom_sf"/>
</dbReference>
<dbReference type="PANTHER" id="PTHR43156:SF2">
    <property type="entry name" value="STAGE II SPORULATION PROTEIN E"/>
    <property type="match status" value="1"/>
</dbReference>
<dbReference type="InterPro" id="IPR001932">
    <property type="entry name" value="PPM-type_phosphatase-like_dom"/>
</dbReference>
<dbReference type="Gene3D" id="3.60.40.10">
    <property type="entry name" value="PPM-type phosphatase domain"/>
    <property type="match status" value="1"/>
</dbReference>
<feature type="modified residue" description="4-aspartylphosphate" evidence="2">
    <location>
        <position position="66"/>
    </location>
</feature>
<sequence length="589" mass="64252">MLSPVKAGLDSATFCGVALVVDDDTTTRLVLAAQLRGQGYAVVLAADGREAIASFERLQPGIVFLDVMLPDLDGYEVARTIKRLSGERFVPVLFLTGLSEQQALTACIEAGGDDFLSKPVDFVTLRARILAIERIRGLYENLRAQRQELADLYGRMEFEQSIAEQVFNDFVMASNVSIPPIRRWLKSASVFNGDLFLSCHAPGGGIAVLLGDFTGHGLAAAIGALPTSETFRTMTAKGFTLIDVMAEINRKLNRLLPTGIFLAASALRIDPDLKTALAWNSGMPEMILCREDGSRRMIASHHPPLGVLSDFMPGTQPERIVLVHGDVFVMCSDGLTEACNEQGEAFGEARFLAQLEASRGMDAFERLQTALTGFTGSAEQRDDISLVVMPCCEGLLAGAGHAGEVAAPRHPSDPWEWSLRLEGANLKRVDPVPLAMHHLESFGIPPRHLQQIYVIVMELFSNALDHGVLGLDSAMKNSDDGFMAYYTQRQQKLEQLQTGFVAIRFDYRLQGAVGVLLISIEDSGKGFCRGLCAHCDAVGERSDENLRLEHALSDPELLAGGRGVRLIRSLCRSVRYRGAGNRVEAEYLL</sequence>
<dbReference type="EMBL" id="JBEWLZ010000020">
    <property type="protein sequence ID" value="MET1492080.1"/>
    <property type="molecule type" value="Genomic_DNA"/>
</dbReference>
<feature type="domain" description="Response regulatory" evidence="3">
    <location>
        <begin position="17"/>
        <end position="133"/>
    </location>
</feature>
<name>A0ABV2CVW6_9RHOO</name>
<organism evidence="4 5">
    <name type="scientific">Uliginosibacterium paludis</name>
    <dbReference type="NCBI Taxonomy" id="1615952"/>
    <lineage>
        <taxon>Bacteria</taxon>
        <taxon>Pseudomonadati</taxon>
        <taxon>Pseudomonadota</taxon>
        <taxon>Betaproteobacteria</taxon>
        <taxon>Rhodocyclales</taxon>
        <taxon>Zoogloeaceae</taxon>
        <taxon>Uliginosibacterium</taxon>
    </lineage>
</organism>
<evidence type="ECO:0000259" key="3">
    <source>
        <dbReference type="PROSITE" id="PS50110"/>
    </source>
</evidence>
<accession>A0ABV2CVW6</accession>
<dbReference type="InterPro" id="IPR003594">
    <property type="entry name" value="HATPase_dom"/>
</dbReference>
<dbReference type="PROSITE" id="PS50110">
    <property type="entry name" value="RESPONSE_REGULATORY"/>
    <property type="match status" value="1"/>
</dbReference>
<dbReference type="Pfam" id="PF07228">
    <property type="entry name" value="SpoIIE"/>
    <property type="match status" value="1"/>
</dbReference>
<proteinExistence type="predicted"/>
<protein>
    <submittedName>
        <fullName evidence="4">SpoIIE family protein phosphatase</fullName>
    </submittedName>
</protein>
<keyword evidence="5" id="KW-1185">Reference proteome</keyword>
<gene>
    <name evidence="4" type="ORF">ABVT11_19730</name>
</gene>
<dbReference type="SMART" id="SM00448">
    <property type="entry name" value="REC"/>
    <property type="match status" value="1"/>
</dbReference>
<evidence type="ECO:0000313" key="5">
    <source>
        <dbReference type="Proteomes" id="UP001548590"/>
    </source>
</evidence>
<dbReference type="Pfam" id="PF00072">
    <property type="entry name" value="Response_reg"/>
    <property type="match status" value="1"/>
</dbReference>
<dbReference type="InterPro" id="IPR011006">
    <property type="entry name" value="CheY-like_superfamily"/>
</dbReference>
<dbReference type="Gene3D" id="3.40.50.2300">
    <property type="match status" value="1"/>
</dbReference>
<dbReference type="SMART" id="SM00331">
    <property type="entry name" value="PP2C_SIG"/>
    <property type="match status" value="1"/>
</dbReference>
<dbReference type="Pfam" id="PF13581">
    <property type="entry name" value="HATPase_c_2"/>
    <property type="match status" value="1"/>
</dbReference>
<reference evidence="4 5" key="1">
    <citation type="submission" date="2024-07" db="EMBL/GenBank/DDBJ databases">
        <title>Uliginosibacterium paludis KCTC:42655.</title>
        <authorList>
            <person name="Kim M.K."/>
        </authorList>
    </citation>
    <scope>NUCLEOTIDE SEQUENCE [LARGE SCALE GENOMIC DNA]</scope>
    <source>
        <strain evidence="4 5">KCTC 42655</strain>
    </source>
</reference>
<dbReference type="SUPFAM" id="SSF52172">
    <property type="entry name" value="CheY-like"/>
    <property type="match status" value="1"/>
</dbReference>
<dbReference type="Gene3D" id="3.30.565.10">
    <property type="entry name" value="Histidine kinase-like ATPase, C-terminal domain"/>
    <property type="match status" value="1"/>
</dbReference>
<evidence type="ECO:0000313" key="4">
    <source>
        <dbReference type="EMBL" id="MET1492080.1"/>
    </source>
</evidence>
<dbReference type="RefSeq" id="WP_345930446.1">
    <property type="nucleotide sequence ID" value="NZ_JBDIVF010000017.1"/>
</dbReference>
<keyword evidence="1" id="KW-0378">Hydrolase</keyword>
<evidence type="ECO:0000256" key="1">
    <source>
        <dbReference type="ARBA" id="ARBA00022801"/>
    </source>
</evidence>
<evidence type="ECO:0000256" key="2">
    <source>
        <dbReference type="PROSITE-ProRule" id="PRU00169"/>
    </source>
</evidence>
<comment type="caution">
    <text evidence="4">The sequence shown here is derived from an EMBL/GenBank/DDBJ whole genome shotgun (WGS) entry which is preliminary data.</text>
</comment>